<dbReference type="SUPFAM" id="SSF55729">
    <property type="entry name" value="Acyl-CoA N-acyltransferases (Nat)"/>
    <property type="match status" value="1"/>
</dbReference>
<keyword evidence="5" id="KW-1185">Reference proteome</keyword>
<proteinExistence type="predicted"/>
<gene>
    <name evidence="4" type="ORF">C8D95_104214</name>
</gene>
<evidence type="ECO:0000313" key="4">
    <source>
        <dbReference type="EMBL" id="PWK56542.1"/>
    </source>
</evidence>
<dbReference type="OrthoDB" id="5997585at2"/>
<protein>
    <submittedName>
        <fullName evidence="4">L-amino acid N-acyltransferase YncA</fullName>
    </submittedName>
</protein>
<dbReference type="CDD" id="cd04301">
    <property type="entry name" value="NAT_SF"/>
    <property type="match status" value="1"/>
</dbReference>
<dbReference type="PANTHER" id="PTHR43877:SF2">
    <property type="entry name" value="AMINOALKYLPHOSPHONATE N-ACETYLTRANSFERASE-RELATED"/>
    <property type="match status" value="1"/>
</dbReference>
<dbReference type="EMBL" id="QGGV01000004">
    <property type="protein sequence ID" value="PWK56542.1"/>
    <property type="molecule type" value="Genomic_DNA"/>
</dbReference>
<keyword evidence="1 4" id="KW-0808">Transferase</keyword>
<dbReference type="Pfam" id="PF00583">
    <property type="entry name" value="Acetyltransf_1"/>
    <property type="match status" value="1"/>
</dbReference>
<dbReference type="InterPro" id="IPR016181">
    <property type="entry name" value="Acyl_CoA_acyltransferase"/>
</dbReference>
<reference evidence="4 5" key="1">
    <citation type="submission" date="2018-05" db="EMBL/GenBank/DDBJ databases">
        <title>Genomic Encyclopedia of Type Strains, Phase IV (KMG-IV): sequencing the most valuable type-strain genomes for metagenomic binning, comparative biology and taxonomic classification.</title>
        <authorList>
            <person name="Goeker M."/>
        </authorList>
    </citation>
    <scope>NUCLEOTIDE SEQUENCE [LARGE SCALE GENOMIC DNA]</scope>
    <source>
        <strain evidence="4 5">DSM 103371</strain>
    </source>
</reference>
<dbReference type="Proteomes" id="UP000245390">
    <property type="component" value="Unassembled WGS sequence"/>
</dbReference>
<dbReference type="AlphaFoldDB" id="A0A316G7E1"/>
<dbReference type="InterPro" id="IPR000182">
    <property type="entry name" value="GNAT_dom"/>
</dbReference>
<dbReference type="InterPro" id="IPR050832">
    <property type="entry name" value="Bact_Acetyltransf"/>
</dbReference>
<feature type="domain" description="N-acetyltransferase" evidence="3">
    <location>
        <begin position="3"/>
        <end position="161"/>
    </location>
</feature>
<evidence type="ECO:0000256" key="1">
    <source>
        <dbReference type="ARBA" id="ARBA00022679"/>
    </source>
</evidence>
<comment type="caution">
    <text evidence="4">The sequence shown here is derived from an EMBL/GenBank/DDBJ whole genome shotgun (WGS) entry which is preliminary data.</text>
</comment>
<evidence type="ECO:0000259" key="3">
    <source>
        <dbReference type="PROSITE" id="PS51186"/>
    </source>
</evidence>
<evidence type="ECO:0000313" key="5">
    <source>
        <dbReference type="Proteomes" id="UP000245390"/>
    </source>
</evidence>
<organism evidence="4 5">
    <name type="scientific">Silicimonas algicola</name>
    <dbReference type="NCBI Taxonomy" id="1826607"/>
    <lineage>
        <taxon>Bacteria</taxon>
        <taxon>Pseudomonadati</taxon>
        <taxon>Pseudomonadota</taxon>
        <taxon>Alphaproteobacteria</taxon>
        <taxon>Rhodobacterales</taxon>
        <taxon>Paracoccaceae</taxon>
    </lineage>
</organism>
<dbReference type="RefSeq" id="WP_109759229.1">
    <property type="nucleotide sequence ID" value="NZ_CP034588.1"/>
</dbReference>
<dbReference type="PROSITE" id="PS51186">
    <property type="entry name" value="GNAT"/>
    <property type="match status" value="1"/>
</dbReference>
<dbReference type="GO" id="GO:0016747">
    <property type="term" value="F:acyltransferase activity, transferring groups other than amino-acyl groups"/>
    <property type="evidence" value="ECO:0007669"/>
    <property type="project" value="InterPro"/>
</dbReference>
<dbReference type="Gene3D" id="3.40.630.30">
    <property type="match status" value="1"/>
</dbReference>
<keyword evidence="2 4" id="KW-0012">Acyltransferase</keyword>
<evidence type="ECO:0000256" key="2">
    <source>
        <dbReference type="ARBA" id="ARBA00023315"/>
    </source>
</evidence>
<accession>A0A316G7E1</accession>
<sequence>MQVIVSRAGRLHAGGMAEILNDVIRIGGTTALTGTVRADEIGGWMTHDRSAWHVAESDGGQVLGFQWIEPAGYLPPEAAEIATFAQPGKTGLGIGSALFRATQTAARDLGYRWINANIRADNIGGLAYYQSRGFEDYGRIEGYRMADGTVVDKVLKRFDLTS</sequence>
<name>A0A316G7E1_9RHOB</name>
<dbReference type="KEGG" id="salo:EF888_21365"/>
<dbReference type="PANTHER" id="PTHR43877">
    <property type="entry name" value="AMINOALKYLPHOSPHONATE N-ACETYLTRANSFERASE-RELATED-RELATED"/>
    <property type="match status" value="1"/>
</dbReference>